<dbReference type="RefSeq" id="WP_302880133.1">
    <property type="nucleotide sequence ID" value="NZ_JAUMKJ010000032.1"/>
</dbReference>
<evidence type="ECO:0000256" key="1">
    <source>
        <dbReference type="SAM" id="Phobius"/>
    </source>
</evidence>
<feature type="transmembrane region" description="Helical" evidence="1">
    <location>
        <begin position="42"/>
        <end position="59"/>
    </location>
</feature>
<keyword evidence="4" id="KW-1185">Reference proteome</keyword>
<proteinExistence type="predicted"/>
<evidence type="ECO:0000259" key="2">
    <source>
        <dbReference type="PROSITE" id="PS50887"/>
    </source>
</evidence>
<dbReference type="PANTHER" id="PTHR45138">
    <property type="entry name" value="REGULATORY COMPONENTS OF SENSORY TRANSDUCTION SYSTEM"/>
    <property type="match status" value="1"/>
</dbReference>
<keyword evidence="1" id="KW-1133">Transmembrane helix</keyword>
<reference evidence="3" key="1">
    <citation type="submission" date="2023-07" db="EMBL/GenBank/DDBJ databases">
        <authorList>
            <person name="Aktuganov G."/>
            <person name="Boyko T."/>
            <person name="Delegan Y."/>
            <person name="Galimzianova N."/>
            <person name="Gilvanova E."/>
            <person name="Korobov V."/>
            <person name="Kuzmina L."/>
            <person name="Melentiev A."/>
            <person name="Milman P."/>
            <person name="Ryabova A."/>
            <person name="Stupak E."/>
            <person name="Yasakov T."/>
            <person name="Zharikova N."/>
            <person name="Zhurenko E."/>
        </authorList>
    </citation>
    <scope>NUCLEOTIDE SEQUENCE</scope>
    <source>
        <strain evidence="3">IB-739</strain>
    </source>
</reference>
<feature type="transmembrane region" description="Helical" evidence="1">
    <location>
        <begin position="66"/>
        <end position="87"/>
    </location>
</feature>
<sequence length="284" mass="31705">MKGFYAKNQTYLFYQLLLLLLTPLACYFAFGSPPVSWNKALLLAAVLLIGIAGTVFGLVAGLGLSLAVMFVFGSILLWKAFVSSAIFLSAKEIVIWMAAILAAPVITGMLHKWVATMAAENQEMKEKFDQLVTIDEATGFDNYKRFLFEMEDEFKRSRRTGAPFTLLLIQVKYFEQFQKLYGAKETLHLLQSLSGILWSHTRMTDRKFRMADDTFAVILSNTEEENADIVIGKIGGLFKTHVLANQKQAVTLSVAFGVSSYNEGLGDAKELVQHASDELEQYIP</sequence>
<gene>
    <name evidence="3" type="ORF">Q3C12_23005</name>
</gene>
<keyword evidence="3" id="KW-0808">Transferase</keyword>
<dbReference type="InterPro" id="IPR043128">
    <property type="entry name" value="Rev_trsase/Diguanyl_cyclase"/>
</dbReference>
<name>A0ABT8VG09_9BACL</name>
<feature type="transmembrane region" description="Helical" evidence="1">
    <location>
        <begin position="93"/>
        <end position="115"/>
    </location>
</feature>
<dbReference type="EMBL" id="JAUMKJ010000032">
    <property type="protein sequence ID" value="MDO3679884.1"/>
    <property type="molecule type" value="Genomic_DNA"/>
</dbReference>
<evidence type="ECO:0000313" key="3">
    <source>
        <dbReference type="EMBL" id="MDO3679884.1"/>
    </source>
</evidence>
<dbReference type="Pfam" id="PF00990">
    <property type="entry name" value="GGDEF"/>
    <property type="match status" value="1"/>
</dbReference>
<accession>A0ABT8VG09</accession>
<dbReference type="SUPFAM" id="SSF55073">
    <property type="entry name" value="Nucleotide cyclase"/>
    <property type="match status" value="1"/>
</dbReference>
<dbReference type="SMART" id="SM00267">
    <property type="entry name" value="GGDEF"/>
    <property type="match status" value="1"/>
</dbReference>
<dbReference type="PROSITE" id="PS50887">
    <property type="entry name" value="GGDEF"/>
    <property type="match status" value="1"/>
</dbReference>
<evidence type="ECO:0000313" key="4">
    <source>
        <dbReference type="Proteomes" id="UP001168883"/>
    </source>
</evidence>
<organism evidence="3 4">
    <name type="scientific">Paenibacillus ehimensis</name>
    <dbReference type="NCBI Taxonomy" id="79264"/>
    <lineage>
        <taxon>Bacteria</taxon>
        <taxon>Bacillati</taxon>
        <taxon>Bacillota</taxon>
        <taxon>Bacilli</taxon>
        <taxon>Bacillales</taxon>
        <taxon>Paenibacillaceae</taxon>
        <taxon>Paenibacillus</taxon>
    </lineage>
</organism>
<dbReference type="NCBIfam" id="TIGR00254">
    <property type="entry name" value="GGDEF"/>
    <property type="match status" value="1"/>
</dbReference>
<feature type="transmembrane region" description="Helical" evidence="1">
    <location>
        <begin position="12"/>
        <end position="30"/>
    </location>
</feature>
<protein>
    <submittedName>
        <fullName evidence="3">Diguanylate cyclase</fullName>
        <ecNumber evidence="3">2.7.7.65</ecNumber>
    </submittedName>
</protein>
<comment type="caution">
    <text evidence="3">The sequence shown here is derived from an EMBL/GenBank/DDBJ whole genome shotgun (WGS) entry which is preliminary data.</text>
</comment>
<dbReference type="InterPro" id="IPR050469">
    <property type="entry name" value="Diguanylate_Cyclase"/>
</dbReference>
<dbReference type="Gene3D" id="3.30.70.270">
    <property type="match status" value="1"/>
</dbReference>
<dbReference type="EC" id="2.7.7.65" evidence="3"/>
<keyword evidence="1" id="KW-0812">Transmembrane</keyword>
<dbReference type="GO" id="GO:0052621">
    <property type="term" value="F:diguanylate cyclase activity"/>
    <property type="evidence" value="ECO:0007669"/>
    <property type="project" value="UniProtKB-EC"/>
</dbReference>
<dbReference type="Proteomes" id="UP001168883">
    <property type="component" value="Unassembled WGS sequence"/>
</dbReference>
<feature type="domain" description="GGDEF" evidence="2">
    <location>
        <begin position="162"/>
        <end position="284"/>
    </location>
</feature>
<dbReference type="InterPro" id="IPR000160">
    <property type="entry name" value="GGDEF_dom"/>
</dbReference>
<keyword evidence="3" id="KW-0548">Nucleotidyltransferase</keyword>
<dbReference type="PANTHER" id="PTHR45138:SF6">
    <property type="entry name" value="DIGUANYLATE CYCLASE DGCN"/>
    <property type="match status" value="1"/>
</dbReference>
<dbReference type="InterPro" id="IPR029787">
    <property type="entry name" value="Nucleotide_cyclase"/>
</dbReference>
<keyword evidence="1" id="KW-0472">Membrane</keyword>